<comment type="caution">
    <text evidence="2">The sequence shown here is derived from an EMBL/GenBank/DDBJ whole genome shotgun (WGS) entry which is preliminary data.</text>
</comment>
<protein>
    <submittedName>
        <fullName evidence="2">Uncharacterized protein</fullName>
    </submittedName>
</protein>
<sequence>MPSKQFIRVSLQNKGFSLPCFFHSLQTSLPLTSSSSTSVIALIDAGVTDVLPFVEVDVKKIVSRVIERARRALISKSATLSRAMEVLLSDENEWVELRQGVGRLVNAIIAVLGLKLAPGSTFFFSMQVVAEISSGQETSTLIECVRFTQQLVLFAPQAVSTHSHVQTLLPTLSSKQPSLRHLAVSTLHHLIEKDPVTIIDKKIENIKFNMLDEETDSGFLLGHGIESDSFRVAKVVPAWLDCFPIQGDLIEAKVVHDQLCTMVESQISPSEPSRAMSNPFPFNNANVHDLNINFSDHEEKIGAGVDDDDGGTVDGRENGADR</sequence>
<accession>A0AAV9B2W7</accession>
<dbReference type="AlphaFoldDB" id="A0AAV9B2W7"/>
<keyword evidence="3" id="KW-1185">Reference proteome</keyword>
<dbReference type="InterPro" id="IPR044218">
    <property type="entry name" value="SWEETIE"/>
</dbReference>
<evidence type="ECO:0000313" key="3">
    <source>
        <dbReference type="Proteomes" id="UP001179952"/>
    </source>
</evidence>
<reference evidence="2" key="2">
    <citation type="submission" date="2023-06" db="EMBL/GenBank/DDBJ databases">
        <authorList>
            <person name="Ma L."/>
            <person name="Liu K.-W."/>
            <person name="Li Z."/>
            <person name="Hsiao Y.-Y."/>
            <person name="Qi Y."/>
            <person name="Fu T."/>
            <person name="Tang G."/>
            <person name="Zhang D."/>
            <person name="Sun W.-H."/>
            <person name="Liu D.-K."/>
            <person name="Li Y."/>
            <person name="Chen G.-Z."/>
            <person name="Liu X.-D."/>
            <person name="Liao X.-Y."/>
            <person name="Jiang Y.-T."/>
            <person name="Yu X."/>
            <person name="Hao Y."/>
            <person name="Huang J."/>
            <person name="Zhao X.-W."/>
            <person name="Ke S."/>
            <person name="Chen Y.-Y."/>
            <person name="Wu W.-L."/>
            <person name="Hsu J.-L."/>
            <person name="Lin Y.-F."/>
            <person name="Huang M.-D."/>
            <person name="Li C.-Y."/>
            <person name="Huang L."/>
            <person name="Wang Z.-W."/>
            <person name="Zhao X."/>
            <person name="Zhong W.-Y."/>
            <person name="Peng D.-H."/>
            <person name="Ahmad S."/>
            <person name="Lan S."/>
            <person name="Zhang J.-S."/>
            <person name="Tsai W.-C."/>
            <person name="Van De Peer Y."/>
            <person name="Liu Z.-J."/>
        </authorList>
    </citation>
    <scope>NUCLEOTIDE SEQUENCE</scope>
    <source>
        <strain evidence="2">SCP</strain>
        <tissue evidence="2">Leaves</tissue>
    </source>
</reference>
<gene>
    <name evidence="2" type="ORF">QJS04_geneDACA007480</name>
</gene>
<evidence type="ECO:0000256" key="1">
    <source>
        <dbReference type="SAM" id="MobiDB-lite"/>
    </source>
</evidence>
<name>A0AAV9B2W7_ACOGR</name>
<dbReference type="GO" id="GO:0005975">
    <property type="term" value="P:carbohydrate metabolic process"/>
    <property type="evidence" value="ECO:0007669"/>
    <property type="project" value="InterPro"/>
</dbReference>
<dbReference type="PANTHER" id="PTHR46975:SF2">
    <property type="entry name" value="PROTEIN SWEETIE"/>
    <property type="match status" value="1"/>
</dbReference>
<dbReference type="SUPFAM" id="SSF48371">
    <property type="entry name" value="ARM repeat"/>
    <property type="match status" value="1"/>
</dbReference>
<dbReference type="InterPro" id="IPR016024">
    <property type="entry name" value="ARM-type_fold"/>
</dbReference>
<dbReference type="Proteomes" id="UP001179952">
    <property type="component" value="Unassembled WGS sequence"/>
</dbReference>
<dbReference type="EMBL" id="JAUJYN010000005">
    <property type="protein sequence ID" value="KAK1270773.1"/>
    <property type="molecule type" value="Genomic_DNA"/>
</dbReference>
<dbReference type="Gene3D" id="1.25.10.10">
    <property type="entry name" value="Leucine-rich Repeat Variant"/>
    <property type="match status" value="1"/>
</dbReference>
<organism evidence="2 3">
    <name type="scientific">Acorus gramineus</name>
    <name type="common">Dwarf sweet flag</name>
    <dbReference type="NCBI Taxonomy" id="55184"/>
    <lineage>
        <taxon>Eukaryota</taxon>
        <taxon>Viridiplantae</taxon>
        <taxon>Streptophyta</taxon>
        <taxon>Embryophyta</taxon>
        <taxon>Tracheophyta</taxon>
        <taxon>Spermatophyta</taxon>
        <taxon>Magnoliopsida</taxon>
        <taxon>Liliopsida</taxon>
        <taxon>Acoraceae</taxon>
        <taxon>Acorus</taxon>
    </lineage>
</organism>
<feature type="region of interest" description="Disordered" evidence="1">
    <location>
        <begin position="300"/>
        <end position="322"/>
    </location>
</feature>
<reference evidence="2" key="1">
    <citation type="journal article" date="2023" name="Nat. Commun.">
        <title>Diploid and tetraploid genomes of Acorus and the evolution of monocots.</title>
        <authorList>
            <person name="Ma L."/>
            <person name="Liu K.W."/>
            <person name="Li Z."/>
            <person name="Hsiao Y.Y."/>
            <person name="Qi Y."/>
            <person name="Fu T."/>
            <person name="Tang G.D."/>
            <person name="Zhang D."/>
            <person name="Sun W.H."/>
            <person name="Liu D.K."/>
            <person name="Li Y."/>
            <person name="Chen G.Z."/>
            <person name="Liu X.D."/>
            <person name="Liao X.Y."/>
            <person name="Jiang Y.T."/>
            <person name="Yu X."/>
            <person name="Hao Y."/>
            <person name="Huang J."/>
            <person name="Zhao X.W."/>
            <person name="Ke S."/>
            <person name="Chen Y.Y."/>
            <person name="Wu W.L."/>
            <person name="Hsu J.L."/>
            <person name="Lin Y.F."/>
            <person name="Huang M.D."/>
            <person name="Li C.Y."/>
            <person name="Huang L."/>
            <person name="Wang Z.W."/>
            <person name="Zhao X."/>
            <person name="Zhong W.Y."/>
            <person name="Peng D.H."/>
            <person name="Ahmad S."/>
            <person name="Lan S."/>
            <person name="Zhang J.S."/>
            <person name="Tsai W.C."/>
            <person name="Van de Peer Y."/>
            <person name="Liu Z.J."/>
        </authorList>
    </citation>
    <scope>NUCLEOTIDE SEQUENCE</scope>
    <source>
        <strain evidence="2">SCP</strain>
    </source>
</reference>
<dbReference type="PANTHER" id="PTHR46975">
    <property type="entry name" value="PROTEIN SWEETIE"/>
    <property type="match status" value="1"/>
</dbReference>
<evidence type="ECO:0000313" key="2">
    <source>
        <dbReference type="EMBL" id="KAK1270773.1"/>
    </source>
</evidence>
<proteinExistence type="predicted"/>
<dbReference type="InterPro" id="IPR011989">
    <property type="entry name" value="ARM-like"/>
</dbReference>